<feature type="compositionally biased region" description="Basic residues" evidence="1">
    <location>
        <begin position="18"/>
        <end position="35"/>
    </location>
</feature>
<evidence type="ECO:0000313" key="3">
    <source>
        <dbReference type="Proteomes" id="UP000053105"/>
    </source>
</evidence>
<organism evidence="2 3">
    <name type="scientific">Melipona quadrifasciata</name>
    <dbReference type="NCBI Taxonomy" id="166423"/>
    <lineage>
        <taxon>Eukaryota</taxon>
        <taxon>Metazoa</taxon>
        <taxon>Ecdysozoa</taxon>
        <taxon>Arthropoda</taxon>
        <taxon>Hexapoda</taxon>
        <taxon>Insecta</taxon>
        <taxon>Pterygota</taxon>
        <taxon>Neoptera</taxon>
        <taxon>Endopterygota</taxon>
        <taxon>Hymenoptera</taxon>
        <taxon>Apocrita</taxon>
        <taxon>Aculeata</taxon>
        <taxon>Apoidea</taxon>
        <taxon>Anthophila</taxon>
        <taxon>Apidae</taxon>
        <taxon>Melipona</taxon>
    </lineage>
</organism>
<feature type="region of interest" description="Disordered" evidence="1">
    <location>
        <begin position="1"/>
        <end position="76"/>
    </location>
</feature>
<feature type="region of interest" description="Disordered" evidence="1">
    <location>
        <begin position="353"/>
        <end position="377"/>
    </location>
</feature>
<feature type="region of interest" description="Disordered" evidence="1">
    <location>
        <begin position="394"/>
        <end position="437"/>
    </location>
</feature>
<dbReference type="AlphaFoldDB" id="A0A0N0BGT3"/>
<name>A0A0N0BGT3_9HYME</name>
<dbReference type="STRING" id="166423.A0A0N0BGT3"/>
<keyword evidence="3" id="KW-1185">Reference proteome</keyword>
<proteinExistence type="predicted"/>
<feature type="compositionally biased region" description="Low complexity" evidence="1">
    <location>
        <begin position="177"/>
        <end position="187"/>
    </location>
</feature>
<sequence length="683" mass="73883">MAGKPEQPSTHSALPNHSHLHHHRHHHHHHHHHHQQQQQQQQHHHHHHHHNRQQQQQQPQQQQQQQQQEQQNPQHVQEIQQNSVLVYVSGENFAYATAVGQNAAAAAAAATAVGYQSPQQATYAGILPPQVATAAATFPAKTAIYCNDNNSATVAAVNNCCRLKPAGEYASTDGESSRSARSMSNSNTEDEEDYGTSIVSNNGLLYRQTQTTTTTTTATAATAAAAVTVTAATNLIQTTGPSENDTASAESNSVEQLAIGKVTNTAGDMLANKLFPSRIHGGEIYPSGARLVADAGYSNTGGQMTAQSNLGEGCVGLLTDDACVAYVRQANEPSQASAVVFQGDGVEQRVNMDDKSRQQDGFDNQTGSSLSSSGSNVGGGGSVVVIGSGGSVATSCDSVRSDTGESSTYSSLSSPESQSQSAHDGLPVANSGAKIGISMSEKTRDQLWRRDASALVVERSKSIPRNDLPRRKKALLRGVIVYNVSNLVKTRNGPYTWTGTSHGVCRALANNAPLPAIPNNPSSPGQSFSSTSDHDLSNYIYIKVKVKVKVKDNPMARDLCSMLNTPNHRYVTKIAQSPTCSGTQIFCYTNEEHTLHVLVGFCFLYHEIKDAEIYEMQEIVQQSFSKKFRSQLPRDKMMENLQLFADPHILEYFKATNKEKTAPLAPCNLSLKRRQTTTIGEDV</sequence>
<gene>
    <name evidence="2" type="ORF">WN51_12707</name>
</gene>
<dbReference type="Proteomes" id="UP000053105">
    <property type="component" value="Unassembled WGS sequence"/>
</dbReference>
<feature type="compositionally biased region" description="Low complexity" evidence="1">
    <location>
        <begin position="53"/>
        <end position="76"/>
    </location>
</feature>
<feature type="region of interest" description="Disordered" evidence="1">
    <location>
        <begin position="168"/>
        <end position="199"/>
    </location>
</feature>
<protein>
    <submittedName>
        <fullName evidence="2">Uncharacterized protein</fullName>
    </submittedName>
</protein>
<reference evidence="2 3" key="1">
    <citation type="submission" date="2015-07" db="EMBL/GenBank/DDBJ databases">
        <title>The genome of Melipona quadrifasciata.</title>
        <authorList>
            <person name="Pan H."/>
            <person name="Kapheim K."/>
        </authorList>
    </citation>
    <scope>NUCLEOTIDE SEQUENCE [LARGE SCALE GENOMIC DNA]</scope>
    <source>
        <strain evidence="2">0111107301</strain>
        <tissue evidence="2">Whole body</tissue>
    </source>
</reference>
<feature type="compositionally biased region" description="Low complexity" evidence="1">
    <location>
        <begin position="404"/>
        <end position="421"/>
    </location>
</feature>
<dbReference type="EMBL" id="KQ435775">
    <property type="protein sequence ID" value="KOX75022.1"/>
    <property type="molecule type" value="Genomic_DNA"/>
</dbReference>
<accession>A0A0N0BGT3</accession>
<evidence type="ECO:0000313" key="2">
    <source>
        <dbReference type="EMBL" id="KOX75022.1"/>
    </source>
</evidence>
<feature type="compositionally biased region" description="Basic residues" evidence="1">
    <location>
        <begin position="42"/>
        <end position="52"/>
    </location>
</feature>
<evidence type="ECO:0000256" key="1">
    <source>
        <dbReference type="SAM" id="MobiDB-lite"/>
    </source>
</evidence>
<dbReference type="OrthoDB" id="7635588at2759"/>